<evidence type="ECO:0000313" key="2">
    <source>
        <dbReference type="Proteomes" id="UP000177376"/>
    </source>
</evidence>
<gene>
    <name evidence="1" type="ORF">A3A02_00575</name>
</gene>
<protein>
    <submittedName>
        <fullName evidence="1">Uncharacterized protein</fullName>
    </submittedName>
</protein>
<dbReference type="AlphaFoldDB" id="A0A1G1YGC1"/>
<accession>A0A1G1YGC1</accession>
<name>A0A1G1YGC1_9BACT</name>
<reference evidence="1 2" key="1">
    <citation type="journal article" date="2016" name="Nat. Commun.">
        <title>Thousands of microbial genomes shed light on interconnected biogeochemical processes in an aquifer system.</title>
        <authorList>
            <person name="Anantharaman K."/>
            <person name="Brown C.T."/>
            <person name="Hug L.A."/>
            <person name="Sharon I."/>
            <person name="Castelle C.J."/>
            <person name="Probst A.J."/>
            <person name="Thomas B.C."/>
            <person name="Singh A."/>
            <person name="Wilkins M.J."/>
            <person name="Karaoz U."/>
            <person name="Brodie E.L."/>
            <person name="Williams K.H."/>
            <person name="Hubbard S.S."/>
            <person name="Banfield J.F."/>
        </authorList>
    </citation>
    <scope>NUCLEOTIDE SEQUENCE [LARGE SCALE GENOMIC DNA]</scope>
</reference>
<comment type="caution">
    <text evidence="1">The sequence shown here is derived from an EMBL/GenBank/DDBJ whole genome shotgun (WGS) entry which is preliminary data.</text>
</comment>
<sequence>MANKNQARKVKRFFYKQLKNDPNFVGADIGGNQQSGYGVRVNFRQAPINWLIPETITITIPGTTAKVPVITEIVGKITKQ</sequence>
<proteinExistence type="predicted"/>
<evidence type="ECO:0000313" key="1">
    <source>
        <dbReference type="EMBL" id="OGY51403.1"/>
    </source>
</evidence>
<dbReference type="Proteomes" id="UP000177376">
    <property type="component" value="Unassembled WGS sequence"/>
</dbReference>
<dbReference type="EMBL" id="MHIM01000038">
    <property type="protein sequence ID" value="OGY51403.1"/>
    <property type="molecule type" value="Genomic_DNA"/>
</dbReference>
<organism evidence="1 2">
    <name type="scientific">Candidatus Buchananbacteria bacterium RIFCSPLOWO2_01_FULL_39_33</name>
    <dbReference type="NCBI Taxonomy" id="1797543"/>
    <lineage>
        <taxon>Bacteria</taxon>
        <taxon>Candidatus Buchananiibacteriota</taxon>
    </lineage>
</organism>